<organism evidence="1 2">
    <name type="scientific">Mycena maculata</name>
    <dbReference type="NCBI Taxonomy" id="230809"/>
    <lineage>
        <taxon>Eukaryota</taxon>
        <taxon>Fungi</taxon>
        <taxon>Dikarya</taxon>
        <taxon>Basidiomycota</taxon>
        <taxon>Agaricomycotina</taxon>
        <taxon>Agaricomycetes</taxon>
        <taxon>Agaricomycetidae</taxon>
        <taxon>Agaricales</taxon>
        <taxon>Marasmiineae</taxon>
        <taxon>Mycenaceae</taxon>
        <taxon>Mycena</taxon>
    </lineage>
</organism>
<dbReference type="Proteomes" id="UP001215280">
    <property type="component" value="Unassembled WGS sequence"/>
</dbReference>
<sequence length="150" mass="16806">MPMILIDSSATLCQEPSRVLDVAPPSTGRTHQLVESDTVAVGQGTSMAFIGKHTLTRKITVDRVEYRDGPASYLILRERTGIAVNFSGPKYLHRDPATKEPYTLDSFIRNAPPATLSLLLRERLGEQMAPEQQVALFMKTTQFKVRRHRV</sequence>
<name>A0AAD7I9T7_9AGAR</name>
<dbReference type="AlphaFoldDB" id="A0AAD7I9T7"/>
<proteinExistence type="predicted"/>
<gene>
    <name evidence="1" type="ORF">DFH07DRAFT_779472</name>
</gene>
<reference evidence="1" key="1">
    <citation type="submission" date="2023-03" db="EMBL/GenBank/DDBJ databases">
        <title>Massive genome expansion in bonnet fungi (Mycena s.s.) driven by repeated elements and novel gene families across ecological guilds.</title>
        <authorList>
            <consortium name="Lawrence Berkeley National Laboratory"/>
            <person name="Harder C.B."/>
            <person name="Miyauchi S."/>
            <person name="Viragh M."/>
            <person name="Kuo A."/>
            <person name="Thoen E."/>
            <person name="Andreopoulos B."/>
            <person name="Lu D."/>
            <person name="Skrede I."/>
            <person name="Drula E."/>
            <person name="Henrissat B."/>
            <person name="Morin E."/>
            <person name="Kohler A."/>
            <person name="Barry K."/>
            <person name="LaButti K."/>
            <person name="Morin E."/>
            <person name="Salamov A."/>
            <person name="Lipzen A."/>
            <person name="Mereny Z."/>
            <person name="Hegedus B."/>
            <person name="Baldrian P."/>
            <person name="Stursova M."/>
            <person name="Weitz H."/>
            <person name="Taylor A."/>
            <person name="Grigoriev I.V."/>
            <person name="Nagy L.G."/>
            <person name="Martin F."/>
            <person name="Kauserud H."/>
        </authorList>
    </citation>
    <scope>NUCLEOTIDE SEQUENCE</scope>
    <source>
        <strain evidence="1">CBHHK188m</strain>
    </source>
</reference>
<accession>A0AAD7I9T7</accession>
<keyword evidence="2" id="KW-1185">Reference proteome</keyword>
<evidence type="ECO:0000313" key="2">
    <source>
        <dbReference type="Proteomes" id="UP001215280"/>
    </source>
</evidence>
<comment type="caution">
    <text evidence="1">The sequence shown here is derived from an EMBL/GenBank/DDBJ whole genome shotgun (WGS) entry which is preliminary data.</text>
</comment>
<evidence type="ECO:0000313" key="1">
    <source>
        <dbReference type="EMBL" id="KAJ7737181.1"/>
    </source>
</evidence>
<dbReference type="EMBL" id="JARJLG010000145">
    <property type="protein sequence ID" value="KAJ7737181.1"/>
    <property type="molecule type" value="Genomic_DNA"/>
</dbReference>
<protein>
    <submittedName>
        <fullName evidence="1">Uncharacterized protein</fullName>
    </submittedName>
</protein>